<dbReference type="Pfam" id="PF17848">
    <property type="entry name" value="Zn_ribbon_ACC"/>
    <property type="match status" value="1"/>
</dbReference>
<evidence type="ECO:0000313" key="16">
    <source>
        <dbReference type="Proteomes" id="UP000011717"/>
    </source>
</evidence>
<organism evidence="15 16">
    <name type="scientific">Pacificimonas flava</name>
    <dbReference type="NCBI Taxonomy" id="1234595"/>
    <lineage>
        <taxon>Bacteria</taxon>
        <taxon>Pseudomonadati</taxon>
        <taxon>Pseudomonadota</taxon>
        <taxon>Alphaproteobacteria</taxon>
        <taxon>Sphingomonadales</taxon>
        <taxon>Sphingosinicellaceae</taxon>
        <taxon>Pacificimonas</taxon>
    </lineage>
</organism>
<evidence type="ECO:0000256" key="8">
    <source>
        <dbReference type="ARBA" id="ARBA00022833"/>
    </source>
</evidence>
<keyword evidence="3 13" id="KW-0808">Transferase</keyword>
<dbReference type="EC" id="2.1.3.15" evidence="13"/>
<dbReference type="InterPro" id="IPR011762">
    <property type="entry name" value="COA_CT_N"/>
</dbReference>
<comment type="function">
    <text evidence="12 13">Component of the acetyl coenzyme A carboxylase (ACC) complex. Biotin carboxylase (BC) catalyzes the carboxylation of biotin on its carrier protein (BCCP) and then the CO(2) group is transferred by the transcarboxylase to acetyl-CoA to form malonyl-CoA.</text>
</comment>
<keyword evidence="6 13" id="KW-0863">Zinc-finger</keyword>
<comment type="catalytic activity">
    <reaction evidence="13">
        <text>N(6)-carboxybiotinyl-L-lysyl-[protein] + acetyl-CoA = N(6)-biotinyl-L-lysyl-[protein] + malonyl-CoA</text>
        <dbReference type="Rhea" id="RHEA:54728"/>
        <dbReference type="Rhea" id="RHEA-COMP:10505"/>
        <dbReference type="Rhea" id="RHEA-COMP:10506"/>
        <dbReference type="ChEBI" id="CHEBI:57288"/>
        <dbReference type="ChEBI" id="CHEBI:57384"/>
        <dbReference type="ChEBI" id="CHEBI:83144"/>
        <dbReference type="ChEBI" id="CHEBI:83145"/>
        <dbReference type="EC" id="2.1.3.15"/>
    </reaction>
</comment>
<keyword evidence="5 13" id="KW-0547">Nucleotide-binding</keyword>
<dbReference type="PRINTS" id="PR01070">
    <property type="entry name" value="ACCCTRFRASEB"/>
</dbReference>
<comment type="cofactor">
    <cofactor evidence="13">
        <name>Zn(2+)</name>
        <dbReference type="ChEBI" id="CHEBI:29105"/>
    </cofactor>
    <text evidence="13">Binds 1 zinc ion per subunit.</text>
</comment>
<dbReference type="Gene3D" id="3.90.226.10">
    <property type="entry name" value="2-enoyl-CoA Hydratase, Chain A, domain 1"/>
    <property type="match status" value="1"/>
</dbReference>
<feature type="zinc finger region" description="C4-type" evidence="13">
    <location>
        <begin position="27"/>
        <end position="49"/>
    </location>
</feature>
<feature type="binding site" evidence="13">
    <location>
        <position position="27"/>
    </location>
    <ligand>
        <name>Zn(2+)</name>
        <dbReference type="ChEBI" id="CHEBI:29105"/>
    </ligand>
</feature>
<keyword evidence="16" id="KW-1185">Reference proteome</keyword>
<evidence type="ECO:0000256" key="2">
    <source>
        <dbReference type="ARBA" id="ARBA00022516"/>
    </source>
</evidence>
<dbReference type="InterPro" id="IPR034733">
    <property type="entry name" value="AcCoA_carboxyl_beta"/>
</dbReference>
<comment type="caution">
    <text evidence="15">The sequence shown here is derived from an EMBL/GenBank/DDBJ whole genome shotgun (WGS) entry which is preliminary data.</text>
</comment>
<feature type="binding site" evidence="13">
    <location>
        <position position="30"/>
    </location>
    <ligand>
        <name>Zn(2+)</name>
        <dbReference type="ChEBI" id="CHEBI:29105"/>
    </ligand>
</feature>
<dbReference type="SUPFAM" id="SSF52096">
    <property type="entry name" value="ClpP/crotonase"/>
    <property type="match status" value="1"/>
</dbReference>
<evidence type="ECO:0000256" key="11">
    <source>
        <dbReference type="ARBA" id="ARBA00023160"/>
    </source>
</evidence>
<dbReference type="PANTHER" id="PTHR42995:SF5">
    <property type="entry name" value="ACETYL-COENZYME A CARBOXYLASE CARBOXYL TRANSFERASE SUBUNIT BETA, CHLOROPLASTIC"/>
    <property type="match status" value="1"/>
</dbReference>
<evidence type="ECO:0000256" key="5">
    <source>
        <dbReference type="ARBA" id="ARBA00022741"/>
    </source>
</evidence>
<dbReference type="HAMAP" id="MF_01395">
    <property type="entry name" value="AcetylCoA_CT_beta"/>
    <property type="match status" value="1"/>
</dbReference>
<dbReference type="EMBL" id="AMRV01000005">
    <property type="protein sequence ID" value="EMD82868.1"/>
    <property type="molecule type" value="Genomic_DNA"/>
</dbReference>
<evidence type="ECO:0000256" key="3">
    <source>
        <dbReference type="ARBA" id="ARBA00022679"/>
    </source>
</evidence>
<dbReference type="NCBIfam" id="TIGR00515">
    <property type="entry name" value="accD"/>
    <property type="match status" value="1"/>
</dbReference>
<keyword evidence="8 13" id="KW-0862">Zinc</keyword>
<dbReference type="AlphaFoldDB" id="M2U4I1"/>
<comment type="pathway">
    <text evidence="13">Lipid metabolism; malonyl-CoA biosynthesis; malonyl-CoA from acetyl-CoA: step 1/1.</text>
</comment>
<evidence type="ECO:0000256" key="12">
    <source>
        <dbReference type="ARBA" id="ARBA00025280"/>
    </source>
</evidence>
<dbReference type="GO" id="GO:0005524">
    <property type="term" value="F:ATP binding"/>
    <property type="evidence" value="ECO:0007669"/>
    <property type="project" value="UniProtKB-KW"/>
</dbReference>
<dbReference type="PROSITE" id="PS50980">
    <property type="entry name" value="COA_CT_NTER"/>
    <property type="match status" value="1"/>
</dbReference>
<dbReference type="Pfam" id="PF01039">
    <property type="entry name" value="Carboxyl_trans"/>
    <property type="match status" value="1"/>
</dbReference>
<reference evidence="15 16" key="1">
    <citation type="journal article" date="2013" name="Genome Announc.">
        <title>Draft Genome Sequence of Strain JLT2015T, Belonging to the Family Sphingomonadaceae of the Alphaproteobacteria.</title>
        <authorList>
            <person name="Tang K."/>
            <person name="Liu K."/>
            <person name="Li S."/>
            <person name="Jiao N."/>
        </authorList>
    </citation>
    <scope>NUCLEOTIDE SEQUENCE [LARGE SCALE GENOMIC DNA]</scope>
    <source>
        <strain evidence="15 16">JLT2015</strain>
    </source>
</reference>
<dbReference type="GO" id="GO:0009329">
    <property type="term" value="C:acetate CoA-transferase complex"/>
    <property type="evidence" value="ECO:0007669"/>
    <property type="project" value="TreeGrafter"/>
</dbReference>
<keyword evidence="13" id="KW-0963">Cytoplasm</keyword>
<accession>M2U4I1</accession>
<dbReference type="InterPro" id="IPR000438">
    <property type="entry name" value="Acetyl_CoA_COase_Trfase_b_su"/>
</dbReference>
<keyword evidence="7 13" id="KW-0276">Fatty acid metabolism</keyword>
<dbReference type="GO" id="GO:0008270">
    <property type="term" value="F:zinc ion binding"/>
    <property type="evidence" value="ECO:0007669"/>
    <property type="project" value="UniProtKB-UniRule"/>
</dbReference>
<dbReference type="InterPro" id="IPR041010">
    <property type="entry name" value="Znf-ACC"/>
</dbReference>
<dbReference type="GO" id="GO:2001295">
    <property type="term" value="P:malonyl-CoA biosynthetic process"/>
    <property type="evidence" value="ECO:0007669"/>
    <property type="project" value="UniProtKB-UniRule"/>
</dbReference>
<evidence type="ECO:0000256" key="13">
    <source>
        <dbReference type="HAMAP-Rule" id="MF_01395"/>
    </source>
</evidence>
<dbReference type="InterPro" id="IPR029045">
    <property type="entry name" value="ClpP/crotonase-like_dom_sf"/>
</dbReference>
<dbReference type="PANTHER" id="PTHR42995">
    <property type="entry name" value="ACETYL-COENZYME A CARBOXYLASE CARBOXYL TRANSFERASE SUBUNIT BETA, CHLOROPLASTIC"/>
    <property type="match status" value="1"/>
</dbReference>
<name>M2U4I1_9SPHN</name>
<evidence type="ECO:0000256" key="9">
    <source>
        <dbReference type="ARBA" id="ARBA00022840"/>
    </source>
</evidence>
<feature type="binding site" evidence="13">
    <location>
        <position position="46"/>
    </location>
    <ligand>
        <name>Zn(2+)</name>
        <dbReference type="ChEBI" id="CHEBI:29105"/>
    </ligand>
</feature>
<gene>
    <name evidence="13" type="primary">accD</name>
    <name evidence="15" type="ORF">C725_1908</name>
</gene>
<comment type="similarity">
    <text evidence="13">Belongs to the AccD/PCCB family.</text>
</comment>
<sequence>MSWITNLRPRLQFFKKKEAPDNLWTKCRGCDQMVFQRDLRENQYVCPNCNFHERVGPAERFEQLFDGDAGGKFVRLPVPMVADDPLKFKDQKPYPARIKAARAKTGEMEAFALARGLIGGTDTIVGVQNFAYMGGSMGMGVGAAFLAGAREALAQGLPYVVCTASGGARMQEGLFSLMQMPRATVAIEELNEAGLPYIVILTDPTTGGVTASYAMLGDIQIAEPGALIGLAGQRVIEQTIREKLPEGFQRAEFLYDHGMLDKVVHRHELAPTLGRLLGMMMAARAGGRQKAA</sequence>
<dbReference type="GO" id="GO:0006633">
    <property type="term" value="P:fatty acid biosynthetic process"/>
    <property type="evidence" value="ECO:0007669"/>
    <property type="project" value="UniProtKB-KW"/>
</dbReference>
<comment type="subunit">
    <text evidence="13">Acetyl-CoA carboxylase is a heterohexamer composed of biotin carboxyl carrier protein (AccB), biotin carboxylase (AccC) and two subunits each of ACCase subunit alpha (AccA) and ACCase subunit beta (AccD).</text>
</comment>
<evidence type="ECO:0000256" key="4">
    <source>
        <dbReference type="ARBA" id="ARBA00022723"/>
    </source>
</evidence>
<evidence type="ECO:0000256" key="7">
    <source>
        <dbReference type="ARBA" id="ARBA00022832"/>
    </source>
</evidence>
<comment type="subcellular location">
    <subcellularLocation>
        <location evidence="1 13">Cytoplasm</location>
    </subcellularLocation>
</comment>
<evidence type="ECO:0000256" key="6">
    <source>
        <dbReference type="ARBA" id="ARBA00022771"/>
    </source>
</evidence>
<evidence type="ECO:0000313" key="15">
    <source>
        <dbReference type="EMBL" id="EMD82868.1"/>
    </source>
</evidence>
<dbReference type="GO" id="GO:0003989">
    <property type="term" value="F:acetyl-CoA carboxylase activity"/>
    <property type="evidence" value="ECO:0007669"/>
    <property type="project" value="InterPro"/>
</dbReference>
<dbReference type="UniPathway" id="UPA00655">
    <property type="reaction ID" value="UER00711"/>
</dbReference>
<dbReference type="RefSeq" id="WP_008602260.1">
    <property type="nucleotide sequence ID" value="NZ_AMRV01000005.1"/>
</dbReference>
<proteinExistence type="inferred from homology"/>
<keyword evidence="10 13" id="KW-0443">Lipid metabolism</keyword>
<evidence type="ECO:0000256" key="10">
    <source>
        <dbReference type="ARBA" id="ARBA00023098"/>
    </source>
</evidence>
<keyword evidence="2 13" id="KW-0444">Lipid biosynthesis</keyword>
<keyword evidence="4 13" id="KW-0479">Metal-binding</keyword>
<evidence type="ECO:0000259" key="14">
    <source>
        <dbReference type="PROSITE" id="PS50980"/>
    </source>
</evidence>
<keyword evidence="11 13" id="KW-0275">Fatty acid biosynthesis</keyword>
<protein>
    <recommendedName>
        <fullName evidence="13">Acetyl-coenzyme A carboxylase carboxyl transferase subunit beta</fullName>
        <shortName evidence="13">ACCase subunit beta</shortName>
        <shortName evidence="13">Acetyl-CoA carboxylase carboxyltransferase subunit beta</shortName>
        <ecNumber evidence="13">2.1.3.15</ecNumber>
    </recommendedName>
</protein>
<dbReference type="Proteomes" id="UP000011717">
    <property type="component" value="Unassembled WGS sequence"/>
</dbReference>
<feature type="domain" description="CoA carboxyltransferase N-terminal" evidence="14">
    <location>
        <begin position="23"/>
        <end position="292"/>
    </location>
</feature>
<dbReference type="GO" id="GO:0016743">
    <property type="term" value="F:carboxyl- or carbamoyltransferase activity"/>
    <property type="evidence" value="ECO:0007669"/>
    <property type="project" value="UniProtKB-UniRule"/>
</dbReference>
<dbReference type="OrthoDB" id="9772975at2"/>
<evidence type="ECO:0000256" key="1">
    <source>
        <dbReference type="ARBA" id="ARBA00004496"/>
    </source>
</evidence>
<feature type="binding site" evidence="13">
    <location>
        <position position="49"/>
    </location>
    <ligand>
        <name>Zn(2+)</name>
        <dbReference type="ChEBI" id="CHEBI:29105"/>
    </ligand>
</feature>
<keyword evidence="9 13" id="KW-0067">ATP-binding</keyword>
<dbReference type="PATRIC" id="fig|1234595.3.peg.1910"/>